<dbReference type="Gene3D" id="3.30.1380.10">
    <property type="match status" value="1"/>
</dbReference>
<keyword evidence="7" id="KW-0482">Metalloprotease</keyword>
<keyword evidence="11" id="KW-1185">Reference proteome</keyword>
<dbReference type="GO" id="GO:0046872">
    <property type="term" value="F:metal ion binding"/>
    <property type="evidence" value="ECO:0007669"/>
    <property type="project" value="UniProtKB-KW"/>
</dbReference>
<evidence type="ECO:0008006" key="12">
    <source>
        <dbReference type="Google" id="ProtNLM"/>
    </source>
</evidence>
<proteinExistence type="predicted"/>
<dbReference type="GO" id="GO:0004252">
    <property type="term" value="F:serine-type endopeptidase activity"/>
    <property type="evidence" value="ECO:0007669"/>
    <property type="project" value="InterPro"/>
</dbReference>
<dbReference type="OrthoDB" id="1467367at2"/>
<organism evidence="10 11">
    <name type="scientific">Puniceibacterium antarcticum</name>
    <dbReference type="NCBI Taxonomy" id="1206336"/>
    <lineage>
        <taxon>Bacteria</taxon>
        <taxon>Pseudomonadati</taxon>
        <taxon>Pseudomonadota</taxon>
        <taxon>Alphaproteobacteria</taxon>
        <taxon>Rhodobacterales</taxon>
        <taxon>Paracoccaceae</taxon>
        <taxon>Puniceibacterium</taxon>
    </lineage>
</organism>
<feature type="disulfide bond" evidence="8">
    <location>
        <begin position="247"/>
        <end position="254"/>
    </location>
</feature>
<dbReference type="InterPro" id="IPR009045">
    <property type="entry name" value="Zn_M74/Hedgehog-like"/>
</dbReference>
<dbReference type="PIRSF" id="PIRSF018455">
    <property type="entry name" value="MepA"/>
    <property type="match status" value="1"/>
</dbReference>
<feature type="region of interest" description="Disordered" evidence="9">
    <location>
        <begin position="275"/>
        <end position="314"/>
    </location>
</feature>
<evidence type="ECO:0000256" key="3">
    <source>
        <dbReference type="ARBA" id="ARBA00022729"/>
    </source>
</evidence>
<comment type="caution">
    <text evidence="10">The sequence shown here is derived from an EMBL/GenBank/DDBJ whole genome shotgun (WGS) entry which is preliminary data.</text>
</comment>
<dbReference type="AlphaFoldDB" id="A0A2G8R9P4"/>
<dbReference type="RefSeq" id="WP_099912530.1">
    <property type="nucleotide sequence ID" value="NZ_AWWI01000126.1"/>
</dbReference>
<dbReference type="NCBIfam" id="NF006947">
    <property type="entry name" value="PRK09429.1"/>
    <property type="match status" value="1"/>
</dbReference>
<dbReference type="Pfam" id="PF03411">
    <property type="entry name" value="Peptidase_M74"/>
    <property type="match status" value="1"/>
</dbReference>
<evidence type="ECO:0000256" key="7">
    <source>
        <dbReference type="ARBA" id="ARBA00023049"/>
    </source>
</evidence>
<dbReference type="GO" id="GO:0008237">
    <property type="term" value="F:metallopeptidase activity"/>
    <property type="evidence" value="ECO:0007669"/>
    <property type="project" value="UniProtKB-KW"/>
</dbReference>
<evidence type="ECO:0000256" key="5">
    <source>
        <dbReference type="ARBA" id="ARBA00022801"/>
    </source>
</evidence>
<dbReference type="EMBL" id="AWWI01000126">
    <property type="protein sequence ID" value="PIL18285.1"/>
    <property type="molecule type" value="Genomic_DNA"/>
</dbReference>
<evidence type="ECO:0000256" key="9">
    <source>
        <dbReference type="SAM" id="MobiDB-lite"/>
    </source>
</evidence>
<protein>
    <recommendedName>
        <fullName evidence="12">Peptidase</fullName>
    </recommendedName>
</protein>
<evidence type="ECO:0000256" key="2">
    <source>
        <dbReference type="ARBA" id="ARBA00022723"/>
    </source>
</evidence>
<dbReference type="GO" id="GO:0006508">
    <property type="term" value="P:proteolysis"/>
    <property type="evidence" value="ECO:0007669"/>
    <property type="project" value="UniProtKB-KW"/>
</dbReference>
<evidence type="ECO:0000313" key="11">
    <source>
        <dbReference type="Proteomes" id="UP000231259"/>
    </source>
</evidence>
<feature type="disulfide bond" evidence="8">
    <location>
        <begin position="218"/>
        <end position="266"/>
    </location>
</feature>
<dbReference type="SUPFAM" id="SSF55166">
    <property type="entry name" value="Hedgehog/DD-peptidase"/>
    <property type="match status" value="1"/>
</dbReference>
<keyword evidence="1" id="KW-0645">Protease</keyword>
<reference evidence="10 11" key="1">
    <citation type="submission" date="2013-09" db="EMBL/GenBank/DDBJ databases">
        <title>Genome sequencing of Phaeobacter antarcticus sp. nov. SM1211.</title>
        <authorList>
            <person name="Zhang X.-Y."/>
            <person name="Liu C."/>
            <person name="Chen X.-L."/>
            <person name="Xie B.-B."/>
            <person name="Qin Q.-L."/>
            <person name="Rong J.-C."/>
            <person name="Zhang Y.-Z."/>
        </authorList>
    </citation>
    <scope>NUCLEOTIDE SEQUENCE [LARGE SCALE GENOMIC DNA]</scope>
    <source>
        <strain evidence="10 11">SM1211</strain>
    </source>
</reference>
<keyword evidence="4" id="KW-0574">Periplasm</keyword>
<dbReference type="PROSITE" id="PS51257">
    <property type="entry name" value="PROKAR_LIPOPROTEIN"/>
    <property type="match status" value="1"/>
</dbReference>
<dbReference type="Proteomes" id="UP000231259">
    <property type="component" value="Unassembled WGS sequence"/>
</dbReference>
<keyword evidence="2" id="KW-0479">Metal-binding</keyword>
<evidence type="ECO:0000256" key="1">
    <source>
        <dbReference type="ARBA" id="ARBA00022670"/>
    </source>
</evidence>
<evidence type="ECO:0000313" key="10">
    <source>
        <dbReference type="EMBL" id="PIL18285.1"/>
    </source>
</evidence>
<keyword evidence="3" id="KW-0732">Signal</keyword>
<evidence type="ECO:0000256" key="4">
    <source>
        <dbReference type="ARBA" id="ARBA00022764"/>
    </source>
</evidence>
<keyword evidence="5" id="KW-0378">Hydrolase</keyword>
<evidence type="ECO:0000256" key="6">
    <source>
        <dbReference type="ARBA" id="ARBA00022833"/>
    </source>
</evidence>
<evidence type="ECO:0000256" key="8">
    <source>
        <dbReference type="PIRSR" id="PIRSR018455-2"/>
    </source>
</evidence>
<name>A0A2G8R9P4_9RHOB</name>
<gene>
    <name evidence="10" type="ORF">P775_20245</name>
</gene>
<keyword evidence="8" id="KW-1015">Disulfide bond</keyword>
<dbReference type="GO" id="GO:0030288">
    <property type="term" value="C:outer membrane-bounded periplasmic space"/>
    <property type="evidence" value="ECO:0007669"/>
    <property type="project" value="InterPro"/>
</dbReference>
<keyword evidence="6" id="KW-0862">Zinc</keyword>
<accession>A0A2G8R9P4</accession>
<feature type="compositionally biased region" description="Basic and acidic residues" evidence="9">
    <location>
        <begin position="283"/>
        <end position="299"/>
    </location>
</feature>
<sequence length="314" mass="33655">MIRPILTLTLIAALAGCGSERPSQNLASMARGPAATAVPVSGTISSKSAKELFGNEHSPSLQRSEPFGSYAKGCAAGNVQLPETGPTWQAMRLSRNRNWGQPATIGFLEDLSRKAAQMPGWSGLYIGDISQPKGGPMPSGHASHQIGLDADIWMLPPQSTSLSRTERENISSISMQRASGASVNSGWSPQHHALLKAAASDPRVARIFVFPGAKVQMCKDETGDRSWLNKVRPWYGHHYHFHVRLNCPKGATGCVDQTPPPPGDGCADAQAWVNNILNPQPPKPRDPNAPKPQPKRELTLNDLPGQCSGVLASR</sequence>
<dbReference type="InterPro" id="IPR005073">
    <property type="entry name" value="Peptidase_M74"/>
</dbReference>